<organism evidence="2 3">
    <name type="scientific">Cephalotus follicularis</name>
    <name type="common">Albany pitcher plant</name>
    <dbReference type="NCBI Taxonomy" id="3775"/>
    <lineage>
        <taxon>Eukaryota</taxon>
        <taxon>Viridiplantae</taxon>
        <taxon>Streptophyta</taxon>
        <taxon>Embryophyta</taxon>
        <taxon>Tracheophyta</taxon>
        <taxon>Spermatophyta</taxon>
        <taxon>Magnoliopsida</taxon>
        <taxon>eudicotyledons</taxon>
        <taxon>Gunneridae</taxon>
        <taxon>Pentapetalae</taxon>
        <taxon>rosids</taxon>
        <taxon>fabids</taxon>
        <taxon>Oxalidales</taxon>
        <taxon>Cephalotaceae</taxon>
        <taxon>Cephalotus</taxon>
    </lineage>
</organism>
<protein>
    <recommendedName>
        <fullName evidence="4">Retrotransposon gag domain-containing protein</fullName>
    </recommendedName>
</protein>
<keyword evidence="3" id="KW-1185">Reference proteome</keyword>
<dbReference type="AlphaFoldDB" id="A0A1Q3CVG9"/>
<evidence type="ECO:0000313" key="2">
    <source>
        <dbReference type="EMBL" id="GAV84227.1"/>
    </source>
</evidence>
<comment type="caution">
    <text evidence="2">The sequence shown here is derived from an EMBL/GenBank/DDBJ whole genome shotgun (WGS) entry which is preliminary data.</text>
</comment>
<evidence type="ECO:0000313" key="3">
    <source>
        <dbReference type="Proteomes" id="UP000187406"/>
    </source>
</evidence>
<accession>A0A1Q3CVG9</accession>
<evidence type="ECO:0008006" key="4">
    <source>
        <dbReference type="Google" id="ProtNLM"/>
    </source>
</evidence>
<feature type="region of interest" description="Disordered" evidence="1">
    <location>
        <begin position="66"/>
        <end position="101"/>
    </location>
</feature>
<sequence>MLVAEYEYRFMELSHFLPALVADQEERCQMFLEGLRPKVRHLGTHTTWKVFADLVVVAKRVELGKSASKGQGRRRNRSLGRHGGRGYRSQTRLDGQVMFPP</sequence>
<gene>
    <name evidence="2" type="ORF">CFOL_v3_27671</name>
</gene>
<dbReference type="EMBL" id="BDDD01003146">
    <property type="protein sequence ID" value="GAV84227.1"/>
    <property type="molecule type" value="Genomic_DNA"/>
</dbReference>
<dbReference type="InParanoid" id="A0A1Q3CVG9"/>
<reference evidence="3" key="1">
    <citation type="submission" date="2016-04" db="EMBL/GenBank/DDBJ databases">
        <title>Cephalotus genome sequencing.</title>
        <authorList>
            <person name="Fukushima K."/>
            <person name="Hasebe M."/>
            <person name="Fang X."/>
        </authorList>
    </citation>
    <scope>NUCLEOTIDE SEQUENCE [LARGE SCALE GENOMIC DNA]</scope>
    <source>
        <strain evidence="3">cv. St1</strain>
    </source>
</reference>
<dbReference type="Proteomes" id="UP000187406">
    <property type="component" value="Unassembled WGS sequence"/>
</dbReference>
<name>A0A1Q3CVG9_CEPFO</name>
<evidence type="ECO:0000256" key="1">
    <source>
        <dbReference type="SAM" id="MobiDB-lite"/>
    </source>
</evidence>
<feature type="compositionally biased region" description="Basic residues" evidence="1">
    <location>
        <begin position="71"/>
        <end position="85"/>
    </location>
</feature>
<proteinExistence type="predicted"/>
<dbReference type="OrthoDB" id="1936908at2759"/>